<dbReference type="Proteomes" id="UP000867740">
    <property type="component" value="Unassembled WGS sequence"/>
</dbReference>
<dbReference type="RefSeq" id="WP_047369549.1">
    <property type="nucleotide sequence ID" value="NZ_CABMNU010000005.1"/>
</dbReference>
<dbReference type="AlphaFoldDB" id="A0A9P3WEF5"/>
<name>A0A9P3WEF5_KLUIN</name>
<proteinExistence type="predicted"/>
<evidence type="ECO:0000313" key="1">
    <source>
        <dbReference type="EMBL" id="HAT3582053.1"/>
    </source>
</evidence>
<protein>
    <submittedName>
        <fullName evidence="1">Uncharacterized protein</fullName>
    </submittedName>
</protein>
<sequence length="141" mass="16268">MNVVYFKVDYPPHERQTSNHYYLKSVQLLRDNAVVADLGDLTITHLPAWFYTVIPTGFSKIEFSMKNRSQLRIECQAGYLRTGEYIVSTPGGEVTLPFNALTGLWTLNKQEEEHINHQEFMARKYSLIRPAKILTRGVSVF</sequence>
<reference evidence="1" key="2">
    <citation type="submission" date="2020-10" db="EMBL/GenBank/DDBJ databases">
        <authorList>
            <consortium name="NCBI Pathogen Detection Project"/>
        </authorList>
    </citation>
    <scope>NUCLEOTIDE SEQUENCE</scope>
    <source>
        <strain evidence="1">CAVp300</strain>
    </source>
</reference>
<gene>
    <name evidence="1" type="ORF">I8531_002359</name>
</gene>
<evidence type="ECO:0000313" key="2">
    <source>
        <dbReference type="Proteomes" id="UP000867740"/>
    </source>
</evidence>
<accession>A0A9P3WEF5</accession>
<organism evidence="1 2">
    <name type="scientific">Kluyvera intermedia</name>
    <name type="common">Enterobacter intermedius</name>
    <dbReference type="NCBI Taxonomy" id="61648"/>
    <lineage>
        <taxon>Bacteria</taxon>
        <taxon>Pseudomonadati</taxon>
        <taxon>Pseudomonadota</taxon>
        <taxon>Gammaproteobacteria</taxon>
        <taxon>Enterobacterales</taxon>
        <taxon>Enterobacteriaceae</taxon>
        <taxon>Kluyvera</taxon>
    </lineage>
</organism>
<comment type="caution">
    <text evidence="1">The sequence shown here is derived from an EMBL/GenBank/DDBJ whole genome shotgun (WGS) entry which is preliminary data.</text>
</comment>
<dbReference type="EMBL" id="DACSUM010000016">
    <property type="protein sequence ID" value="HAT3582053.1"/>
    <property type="molecule type" value="Genomic_DNA"/>
</dbReference>
<reference evidence="1" key="1">
    <citation type="journal article" date="2018" name="Genome Biol.">
        <title>SKESA: strategic k-mer extension for scrupulous assemblies.</title>
        <authorList>
            <person name="Souvorov A."/>
            <person name="Agarwala R."/>
            <person name="Lipman D.J."/>
        </authorList>
    </citation>
    <scope>NUCLEOTIDE SEQUENCE</scope>
    <source>
        <strain evidence="1">CAVp300</strain>
    </source>
</reference>